<gene>
    <name evidence="2" type="ORF">GFSPODELE1_LOCUS2067</name>
</gene>
<dbReference type="Proteomes" id="UP001497453">
    <property type="component" value="Chromosome 10"/>
</dbReference>
<feature type="transmembrane region" description="Helical" evidence="1">
    <location>
        <begin position="117"/>
        <end position="141"/>
    </location>
</feature>
<protein>
    <submittedName>
        <fullName evidence="2">Uncharacterized protein</fullName>
    </submittedName>
</protein>
<organism evidence="2 3">
    <name type="scientific">Somion occarium</name>
    <dbReference type="NCBI Taxonomy" id="3059160"/>
    <lineage>
        <taxon>Eukaryota</taxon>
        <taxon>Fungi</taxon>
        <taxon>Dikarya</taxon>
        <taxon>Basidiomycota</taxon>
        <taxon>Agaricomycotina</taxon>
        <taxon>Agaricomycetes</taxon>
        <taxon>Polyporales</taxon>
        <taxon>Cerrenaceae</taxon>
        <taxon>Somion</taxon>
    </lineage>
</organism>
<evidence type="ECO:0000313" key="2">
    <source>
        <dbReference type="EMBL" id="CAL1698245.1"/>
    </source>
</evidence>
<reference evidence="3" key="1">
    <citation type="submission" date="2024-04" db="EMBL/GenBank/DDBJ databases">
        <authorList>
            <person name="Shaw F."/>
            <person name="Minotto A."/>
        </authorList>
    </citation>
    <scope>NUCLEOTIDE SEQUENCE [LARGE SCALE GENOMIC DNA]</scope>
</reference>
<accession>A0ABP1CRE9</accession>
<keyword evidence="3" id="KW-1185">Reference proteome</keyword>
<evidence type="ECO:0000313" key="3">
    <source>
        <dbReference type="Proteomes" id="UP001497453"/>
    </source>
</evidence>
<keyword evidence="1" id="KW-1133">Transmembrane helix</keyword>
<keyword evidence="1" id="KW-0472">Membrane</keyword>
<evidence type="ECO:0000256" key="1">
    <source>
        <dbReference type="SAM" id="Phobius"/>
    </source>
</evidence>
<keyword evidence="1" id="KW-0812">Transmembrane</keyword>
<name>A0ABP1CRE9_9APHY</name>
<sequence length="147" mass="16210">MSELSLIPEDITRISFPCCSNSPPCLPSTYAQDNPTVSSQDRINKIVYLVSTSLTPTTRCSRSLAKPAAFESEVQCRNGAIGAHPRAVQSFPYIVDTALFFTVANIQPSLNLGCMPAVMFAIYYFFVLGMYNSGLYIYMVLHQSQCS</sequence>
<proteinExistence type="predicted"/>
<dbReference type="EMBL" id="OZ037953">
    <property type="protein sequence ID" value="CAL1698245.1"/>
    <property type="molecule type" value="Genomic_DNA"/>
</dbReference>